<reference evidence="4" key="2">
    <citation type="submission" date="2021-05" db="EMBL/GenBank/DDBJ databases">
        <authorList>
            <person name="Pain A."/>
        </authorList>
    </citation>
    <scope>NUCLEOTIDE SEQUENCE</scope>
    <source>
        <strain evidence="4">1802A</strain>
    </source>
</reference>
<evidence type="ECO:0000259" key="3">
    <source>
        <dbReference type="Pfam" id="PF10607"/>
    </source>
</evidence>
<keyword evidence="5" id="KW-1185">Reference proteome</keyword>
<dbReference type="PANTHER" id="PTHR12170:SF2">
    <property type="entry name" value="E3 UBIQUITIN-PROTEIN TRANSFERASE MAEA"/>
    <property type="match status" value="1"/>
</dbReference>
<feature type="domain" description="CTLH/CRA C-terminal to LisH motif" evidence="3">
    <location>
        <begin position="217"/>
        <end position="412"/>
    </location>
</feature>
<feature type="region of interest" description="Disordered" evidence="2">
    <location>
        <begin position="1"/>
        <end position="33"/>
    </location>
</feature>
<proteinExistence type="predicted"/>
<dbReference type="Pfam" id="PF10607">
    <property type="entry name" value="CTLH"/>
    <property type="match status" value="1"/>
</dbReference>
<reference evidence="4" key="1">
    <citation type="journal article" date="2014" name="Nucleic Acids Res.">
        <title>The evolutionary dynamics of variant antigen genes in Babesia reveal a history of genomic innovation underlying host-parasite interaction.</title>
        <authorList>
            <person name="Jackson A.P."/>
            <person name="Otto T.D."/>
            <person name="Darby A."/>
            <person name="Ramaprasad A."/>
            <person name="Xia D."/>
            <person name="Echaide I.E."/>
            <person name="Farber M."/>
            <person name="Gahlot S."/>
            <person name="Gamble J."/>
            <person name="Gupta D."/>
            <person name="Gupta Y."/>
            <person name="Jackson L."/>
            <person name="Malandrin L."/>
            <person name="Malas T.B."/>
            <person name="Moussa E."/>
            <person name="Nair M."/>
            <person name="Reid A.J."/>
            <person name="Sanders M."/>
            <person name="Sharma J."/>
            <person name="Tracey A."/>
            <person name="Quail M.A."/>
            <person name="Weir W."/>
            <person name="Wastling J.M."/>
            <person name="Hall N."/>
            <person name="Willadsen P."/>
            <person name="Lingelbach K."/>
            <person name="Shiels B."/>
            <person name="Tait A."/>
            <person name="Berriman M."/>
            <person name="Allred D.R."/>
            <person name="Pain A."/>
        </authorList>
    </citation>
    <scope>NUCLEOTIDE SEQUENCE</scope>
    <source>
        <strain evidence="4">1802A</strain>
    </source>
</reference>
<accession>A0AAD9G6E1</accession>
<dbReference type="EMBL" id="JAHBMH010000073">
    <property type="protein sequence ID" value="KAK1932639.1"/>
    <property type="molecule type" value="Genomic_DNA"/>
</dbReference>
<dbReference type="GO" id="GO:0034657">
    <property type="term" value="C:GID complex"/>
    <property type="evidence" value="ECO:0007669"/>
    <property type="project" value="TreeGrafter"/>
</dbReference>
<dbReference type="Proteomes" id="UP001195914">
    <property type="component" value="Unassembled WGS sequence"/>
</dbReference>
<protein>
    <recommendedName>
        <fullName evidence="3">CTLH/CRA C-terminal to LisH motif domain-containing protein</fullName>
    </recommendedName>
</protein>
<feature type="compositionally biased region" description="Basic and acidic residues" evidence="2">
    <location>
        <begin position="1"/>
        <end position="30"/>
    </location>
</feature>
<dbReference type="GO" id="GO:0043161">
    <property type="term" value="P:proteasome-mediated ubiquitin-dependent protein catabolic process"/>
    <property type="evidence" value="ECO:0007669"/>
    <property type="project" value="InterPro"/>
</dbReference>
<organism evidence="4 5">
    <name type="scientific">Babesia divergens</name>
    <dbReference type="NCBI Taxonomy" id="32595"/>
    <lineage>
        <taxon>Eukaryota</taxon>
        <taxon>Sar</taxon>
        <taxon>Alveolata</taxon>
        <taxon>Apicomplexa</taxon>
        <taxon>Aconoidasida</taxon>
        <taxon>Piroplasmida</taxon>
        <taxon>Babesiidae</taxon>
        <taxon>Babesia</taxon>
    </lineage>
</organism>
<sequence length="509" mass="57245">MGSHERDQRQDDVASPHDVDSAADQRKLTSDADTILGSHRATTGIVSSKEDATSLLNEADARASLLLSVSPTDRPLLAVPYTFLQSYLTEMERVIEKELLLVTSYLSKRIVHLDSRQLVLEKLNRALERLQQLDESLHRIDYALSANLSQLKSRIATLHMEPLPSIDSVDIDFRFDNYCKRISWVVADYLARQGYLNSASSLANIECIGELIDMDLYRQCDEIYRELHAHKLDAVLRWAESHRDSLTGIRSNFLGQLKVQQVVMCLKDGDVDRATSHMKSFTREMLACCAEARKLFSAIVFLNTGMRNAKPNDSEDISSKSEGQASPCSDDHMASDDKGDVTMTSLPIVCVYCGKVPNEACEVCTRYLELISHERWEYLSREFKRCMLLVYKIGPQSLLENLIQTGFCAIKSTSCGDHRNSTCPACLPEWKEYVENVPASHKLNSPLICPITGQVMTYDNPPFASPGGYVLSERGIRTLTQMGSDGHLAQCPKTKEFVHQDDFQKIFIT</sequence>
<dbReference type="InterPro" id="IPR024964">
    <property type="entry name" value="CTLH/CRA"/>
</dbReference>
<gene>
    <name evidence="4" type="ORF">X943_000097</name>
</gene>
<evidence type="ECO:0000256" key="1">
    <source>
        <dbReference type="SAM" id="Coils"/>
    </source>
</evidence>
<dbReference type="GO" id="GO:0005737">
    <property type="term" value="C:cytoplasm"/>
    <property type="evidence" value="ECO:0007669"/>
    <property type="project" value="TreeGrafter"/>
</dbReference>
<dbReference type="GO" id="GO:0005634">
    <property type="term" value="C:nucleus"/>
    <property type="evidence" value="ECO:0007669"/>
    <property type="project" value="TreeGrafter"/>
</dbReference>
<evidence type="ECO:0000313" key="4">
    <source>
        <dbReference type="EMBL" id="KAK1932639.1"/>
    </source>
</evidence>
<keyword evidence="1" id="KW-0175">Coiled coil</keyword>
<evidence type="ECO:0000313" key="5">
    <source>
        <dbReference type="Proteomes" id="UP001195914"/>
    </source>
</evidence>
<evidence type="ECO:0000256" key="2">
    <source>
        <dbReference type="SAM" id="MobiDB-lite"/>
    </source>
</evidence>
<dbReference type="InterPro" id="IPR045098">
    <property type="entry name" value="Fyv10_fam"/>
</dbReference>
<comment type="caution">
    <text evidence="4">The sequence shown here is derived from an EMBL/GenBank/DDBJ whole genome shotgun (WGS) entry which is preliminary data.</text>
</comment>
<dbReference type="AlphaFoldDB" id="A0AAD9G6E1"/>
<dbReference type="GO" id="GO:0004842">
    <property type="term" value="F:ubiquitin-protein transferase activity"/>
    <property type="evidence" value="ECO:0007669"/>
    <property type="project" value="InterPro"/>
</dbReference>
<feature type="coiled-coil region" evidence="1">
    <location>
        <begin position="113"/>
        <end position="140"/>
    </location>
</feature>
<name>A0AAD9G6E1_BABDI</name>
<dbReference type="PANTHER" id="PTHR12170">
    <property type="entry name" value="MACROPHAGE ERYTHROBLAST ATTACHER-RELATED"/>
    <property type="match status" value="1"/>
</dbReference>
<feature type="region of interest" description="Disordered" evidence="2">
    <location>
        <begin position="311"/>
        <end position="334"/>
    </location>
</feature>